<protein>
    <submittedName>
        <fullName evidence="1">Uncharacterized protein</fullName>
    </submittedName>
</protein>
<evidence type="ECO:0000313" key="1">
    <source>
        <dbReference type="EMBL" id="SHH78737.1"/>
    </source>
</evidence>
<evidence type="ECO:0000313" key="2">
    <source>
        <dbReference type="Proteomes" id="UP000184112"/>
    </source>
</evidence>
<accession>A0A1M5VU52</accession>
<gene>
    <name evidence="1" type="ORF">SAMN05444388_1206</name>
</gene>
<dbReference type="Proteomes" id="UP000184112">
    <property type="component" value="Unassembled WGS sequence"/>
</dbReference>
<sequence length="122" mass="13820">MTTRQNVTAWNIDRHTGRCHAGHIPYRTSHLTSDRRKISSQFNFYGFEKNLHIPFSAVRQHPAFPGKQKTAIEMDSCGISSGALLKRSPCSPFHCRALFLPRRKKTEGSSSILPPMHTRLSS</sequence>
<organism evidence="1 2">
    <name type="scientific">Flavobacterium johnsoniae</name>
    <name type="common">Cytophaga johnsonae</name>
    <dbReference type="NCBI Taxonomy" id="986"/>
    <lineage>
        <taxon>Bacteria</taxon>
        <taxon>Pseudomonadati</taxon>
        <taxon>Bacteroidota</taxon>
        <taxon>Flavobacteriia</taxon>
        <taxon>Flavobacteriales</taxon>
        <taxon>Flavobacteriaceae</taxon>
        <taxon>Flavobacterium</taxon>
    </lineage>
</organism>
<name>A0A1M5VU52_FLAJO</name>
<dbReference type="AlphaFoldDB" id="A0A1M5VU52"/>
<proteinExistence type="predicted"/>
<dbReference type="EMBL" id="FQWH01000020">
    <property type="protein sequence ID" value="SHH78737.1"/>
    <property type="molecule type" value="Genomic_DNA"/>
</dbReference>
<reference evidence="1 2" key="1">
    <citation type="submission" date="2016-11" db="EMBL/GenBank/DDBJ databases">
        <authorList>
            <person name="Jaros S."/>
            <person name="Januszkiewicz K."/>
            <person name="Wedrychowicz H."/>
        </authorList>
    </citation>
    <scope>NUCLEOTIDE SEQUENCE [LARGE SCALE GENOMIC DNA]</scope>
    <source>
        <strain evidence="1 2">DSM 6792</strain>
    </source>
</reference>